<evidence type="ECO:0008006" key="4">
    <source>
        <dbReference type="Google" id="ProtNLM"/>
    </source>
</evidence>
<feature type="coiled-coil region" evidence="1">
    <location>
        <begin position="22"/>
        <end position="96"/>
    </location>
</feature>
<accession>A0A9D1W8V8</accession>
<reference evidence="2" key="2">
    <citation type="submission" date="2021-04" db="EMBL/GenBank/DDBJ databases">
        <authorList>
            <person name="Gilroy R."/>
        </authorList>
    </citation>
    <scope>NUCLEOTIDE SEQUENCE</scope>
    <source>
        <strain evidence="2">1719</strain>
    </source>
</reference>
<dbReference type="Proteomes" id="UP000824156">
    <property type="component" value="Unassembled WGS sequence"/>
</dbReference>
<protein>
    <recommendedName>
        <fullName evidence="4">Phenylalanyl-tRNA synthetase subunit beta</fullName>
    </recommendedName>
</protein>
<name>A0A9D1W8V8_9SPHI</name>
<organism evidence="2 3">
    <name type="scientific">Candidatus Sphingobacterium stercoripullorum</name>
    <dbReference type="NCBI Taxonomy" id="2838759"/>
    <lineage>
        <taxon>Bacteria</taxon>
        <taxon>Pseudomonadati</taxon>
        <taxon>Bacteroidota</taxon>
        <taxon>Sphingobacteriia</taxon>
        <taxon>Sphingobacteriales</taxon>
        <taxon>Sphingobacteriaceae</taxon>
        <taxon>Sphingobacterium</taxon>
    </lineage>
</organism>
<dbReference type="EMBL" id="DXEZ01000155">
    <property type="protein sequence ID" value="HIX54492.1"/>
    <property type="molecule type" value="Genomic_DNA"/>
</dbReference>
<proteinExistence type="predicted"/>
<evidence type="ECO:0000313" key="2">
    <source>
        <dbReference type="EMBL" id="HIX54492.1"/>
    </source>
</evidence>
<keyword evidence="1" id="KW-0175">Coiled coil</keyword>
<reference evidence="2" key="1">
    <citation type="journal article" date="2021" name="PeerJ">
        <title>Extensive microbial diversity within the chicken gut microbiome revealed by metagenomics and culture.</title>
        <authorList>
            <person name="Gilroy R."/>
            <person name="Ravi A."/>
            <person name="Getino M."/>
            <person name="Pursley I."/>
            <person name="Horton D.L."/>
            <person name="Alikhan N.F."/>
            <person name="Baker D."/>
            <person name="Gharbi K."/>
            <person name="Hall N."/>
            <person name="Watson M."/>
            <person name="Adriaenssens E.M."/>
            <person name="Foster-Nyarko E."/>
            <person name="Jarju S."/>
            <person name="Secka A."/>
            <person name="Antonio M."/>
            <person name="Oren A."/>
            <person name="Chaudhuri R.R."/>
            <person name="La Ragione R."/>
            <person name="Hildebrand F."/>
            <person name="Pallen M.J."/>
        </authorList>
    </citation>
    <scope>NUCLEOTIDE SEQUENCE</scope>
    <source>
        <strain evidence="2">1719</strain>
    </source>
</reference>
<dbReference type="AlphaFoldDB" id="A0A9D1W8V8"/>
<gene>
    <name evidence="2" type="ORF">H9853_05650</name>
</gene>
<evidence type="ECO:0000256" key="1">
    <source>
        <dbReference type="SAM" id="Coils"/>
    </source>
</evidence>
<sequence length="105" mass="11713">MSKLASQLNLVIEKTKTLVELCEALKEENDLLKLENQSLSVALDTGNDKNKRLEEKVKALTVAKSLDEAGVASEQKQALEEKVLGTKQKIDEFVREIDKCISLLK</sequence>
<evidence type="ECO:0000313" key="3">
    <source>
        <dbReference type="Proteomes" id="UP000824156"/>
    </source>
</evidence>
<comment type="caution">
    <text evidence="2">The sequence shown here is derived from an EMBL/GenBank/DDBJ whole genome shotgun (WGS) entry which is preliminary data.</text>
</comment>